<sequence length="58" mass="6592">MEYKFIAVSQIWATGGMLNRANAKANELARDGWVLSKMEKGFSGFLFATLYLAFERKI</sequence>
<gene>
    <name evidence="1" type="ORF">WNY57_00410</name>
</gene>
<evidence type="ECO:0000313" key="2">
    <source>
        <dbReference type="Proteomes" id="UP001457661"/>
    </source>
</evidence>
<dbReference type="EMBL" id="JBBMQX010000001">
    <property type="protein sequence ID" value="MEM5530877.1"/>
    <property type="molecule type" value="Genomic_DNA"/>
</dbReference>
<accession>A0ABU9TC02</accession>
<comment type="caution">
    <text evidence="1">The sequence shown here is derived from an EMBL/GenBank/DDBJ whole genome shotgun (WGS) entry which is preliminary data.</text>
</comment>
<evidence type="ECO:0008006" key="3">
    <source>
        <dbReference type="Google" id="ProtNLM"/>
    </source>
</evidence>
<dbReference type="RefSeq" id="WP_165722958.1">
    <property type="nucleotide sequence ID" value="NZ_CANNEU010000002.1"/>
</dbReference>
<dbReference type="Proteomes" id="UP001457661">
    <property type="component" value="Unassembled WGS sequence"/>
</dbReference>
<organism evidence="1 2">
    <name type="scientific">Pseudoalteromonas arctica</name>
    <dbReference type="NCBI Taxonomy" id="394751"/>
    <lineage>
        <taxon>Bacteria</taxon>
        <taxon>Pseudomonadati</taxon>
        <taxon>Pseudomonadota</taxon>
        <taxon>Gammaproteobacteria</taxon>
        <taxon>Alteromonadales</taxon>
        <taxon>Pseudoalteromonadaceae</taxon>
        <taxon>Pseudoalteromonas</taxon>
    </lineage>
</organism>
<evidence type="ECO:0000313" key="1">
    <source>
        <dbReference type="EMBL" id="MEM5530877.1"/>
    </source>
</evidence>
<proteinExistence type="predicted"/>
<protein>
    <recommendedName>
        <fullName evidence="3">DUF4177 domain-containing protein</fullName>
    </recommendedName>
</protein>
<keyword evidence="2" id="KW-1185">Reference proteome</keyword>
<reference evidence="1 2" key="1">
    <citation type="submission" date="2024-03" db="EMBL/GenBank/DDBJ databases">
        <title>Community enrichment and isolation of bacterial strains for fucoidan degradation.</title>
        <authorList>
            <person name="Sichert A."/>
        </authorList>
    </citation>
    <scope>NUCLEOTIDE SEQUENCE [LARGE SCALE GENOMIC DNA]</scope>
    <source>
        <strain evidence="1 2">AS26</strain>
    </source>
</reference>
<name>A0ABU9TC02_9GAMM</name>